<dbReference type="Gene3D" id="1.20.1250.20">
    <property type="entry name" value="MFS general substrate transporter like domains"/>
    <property type="match status" value="1"/>
</dbReference>
<feature type="compositionally biased region" description="Low complexity" evidence="1">
    <location>
        <begin position="82"/>
        <end position="97"/>
    </location>
</feature>
<name>A0ABW1GCN6_9ACTN</name>
<comment type="caution">
    <text evidence="2">The sequence shown here is derived from an EMBL/GenBank/DDBJ whole genome shotgun (WGS) entry which is preliminary data.</text>
</comment>
<dbReference type="EMBL" id="JBHSQJ010000157">
    <property type="protein sequence ID" value="MFC5911372.1"/>
    <property type="molecule type" value="Genomic_DNA"/>
</dbReference>
<gene>
    <name evidence="2" type="ORF">ACFP3V_29735</name>
</gene>
<evidence type="ECO:0000256" key="1">
    <source>
        <dbReference type="SAM" id="MobiDB-lite"/>
    </source>
</evidence>
<dbReference type="RefSeq" id="WP_380590214.1">
    <property type="nucleotide sequence ID" value="NZ_JBHSQJ010000157.1"/>
</dbReference>
<proteinExistence type="predicted"/>
<organism evidence="2 3">
    <name type="scientific">Streptacidiphilus monticola</name>
    <dbReference type="NCBI Taxonomy" id="2161674"/>
    <lineage>
        <taxon>Bacteria</taxon>
        <taxon>Bacillati</taxon>
        <taxon>Actinomycetota</taxon>
        <taxon>Actinomycetes</taxon>
        <taxon>Kitasatosporales</taxon>
        <taxon>Streptomycetaceae</taxon>
        <taxon>Streptacidiphilus</taxon>
    </lineage>
</organism>
<dbReference type="InterPro" id="IPR036259">
    <property type="entry name" value="MFS_trans_sf"/>
</dbReference>
<reference evidence="3" key="1">
    <citation type="journal article" date="2019" name="Int. J. Syst. Evol. Microbiol.">
        <title>The Global Catalogue of Microorganisms (GCM) 10K type strain sequencing project: providing services to taxonomists for standard genome sequencing and annotation.</title>
        <authorList>
            <consortium name="The Broad Institute Genomics Platform"/>
            <consortium name="The Broad Institute Genome Sequencing Center for Infectious Disease"/>
            <person name="Wu L."/>
            <person name="Ma J."/>
        </authorList>
    </citation>
    <scope>NUCLEOTIDE SEQUENCE [LARGE SCALE GENOMIC DNA]</scope>
    <source>
        <strain evidence="3">JCM 4816</strain>
    </source>
</reference>
<accession>A0ABW1GCN6</accession>
<feature type="region of interest" description="Disordered" evidence="1">
    <location>
        <begin position="69"/>
        <end position="97"/>
    </location>
</feature>
<dbReference type="SUPFAM" id="SSF103473">
    <property type="entry name" value="MFS general substrate transporter"/>
    <property type="match status" value="1"/>
</dbReference>
<keyword evidence="3" id="KW-1185">Reference proteome</keyword>
<evidence type="ECO:0000313" key="2">
    <source>
        <dbReference type="EMBL" id="MFC5911372.1"/>
    </source>
</evidence>
<evidence type="ECO:0008006" key="4">
    <source>
        <dbReference type="Google" id="ProtNLM"/>
    </source>
</evidence>
<sequence>MTGLVFGAMGVSCAVTGTLVPRAVSRLGAPRVLATGLLLQAVLTAAMLTIGQGAAGTWTFLVLGAVAGSRTWPPWSPPTSPRRPASRTTNRARPPAW</sequence>
<dbReference type="Proteomes" id="UP001596174">
    <property type="component" value="Unassembled WGS sequence"/>
</dbReference>
<evidence type="ECO:0000313" key="3">
    <source>
        <dbReference type="Proteomes" id="UP001596174"/>
    </source>
</evidence>
<protein>
    <recommendedName>
        <fullName evidence="4">Major facilitator superfamily (MFS) profile domain-containing protein</fullName>
    </recommendedName>
</protein>